<reference evidence="2" key="1">
    <citation type="journal article" date="2019" name="Sci. Rep.">
        <title>Draft genome of Tanacetum cinerariifolium, the natural source of mosquito coil.</title>
        <authorList>
            <person name="Yamashiro T."/>
            <person name="Shiraishi A."/>
            <person name="Satake H."/>
            <person name="Nakayama K."/>
        </authorList>
    </citation>
    <scope>NUCLEOTIDE SEQUENCE</scope>
</reference>
<gene>
    <name evidence="2" type="ORF">Tci_932073</name>
</gene>
<feature type="compositionally biased region" description="Basic residues" evidence="1">
    <location>
        <begin position="27"/>
        <end position="36"/>
    </location>
</feature>
<feature type="non-terminal residue" evidence="2">
    <location>
        <position position="1"/>
    </location>
</feature>
<comment type="caution">
    <text evidence="2">The sequence shown here is derived from an EMBL/GenBank/DDBJ whole genome shotgun (WGS) entry which is preliminary data.</text>
</comment>
<accession>A0A699XVY4</accession>
<evidence type="ECO:0000313" key="2">
    <source>
        <dbReference type="EMBL" id="GFD60104.1"/>
    </source>
</evidence>
<name>A0A699XVY4_TANCI</name>
<dbReference type="EMBL" id="BKCJ011873504">
    <property type="protein sequence ID" value="GFD60104.1"/>
    <property type="molecule type" value="Genomic_DNA"/>
</dbReference>
<dbReference type="AlphaFoldDB" id="A0A699XVY4"/>
<evidence type="ECO:0000256" key="1">
    <source>
        <dbReference type="SAM" id="MobiDB-lite"/>
    </source>
</evidence>
<organism evidence="2">
    <name type="scientific">Tanacetum cinerariifolium</name>
    <name type="common">Dalmatian daisy</name>
    <name type="synonym">Chrysanthemum cinerariifolium</name>
    <dbReference type="NCBI Taxonomy" id="118510"/>
    <lineage>
        <taxon>Eukaryota</taxon>
        <taxon>Viridiplantae</taxon>
        <taxon>Streptophyta</taxon>
        <taxon>Embryophyta</taxon>
        <taxon>Tracheophyta</taxon>
        <taxon>Spermatophyta</taxon>
        <taxon>Magnoliopsida</taxon>
        <taxon>eudicotyledons</taxon>
        <taxon>Gunneridae</taxon>
        <taxon>Pentapetalae</taxon>
        <taxon>asterids</taxon>
        <taxon>campanulids</taxon>
        <taxon>Asterales</taxon>
        <taxon>Asteraceae</taxon>
        <taxon>Asteroideae</taxon>
        <taxon>Anthemideae</taxon>
        <taxon>Anthemidinae</taxon>
        <taxon>Tanacetum</taxon>
    </lineage>
</organism>
<sequence>LRPQRRAGVRATAAAHRSGGRGPAARRAARPSRGRGARLDEVGVM</sequence>
<protein>
    <submittedName>
        <fullName evidence="2">Uncharacterized protein</fullName>
    </submittedName>
</protein>
<feature type="region of interest" description="Disordered" evidence="1">
    <location>
        <begin position="1"/>
        <end position="45"/>
    </location>
</feature>
<proteinExistence type="predicted"/>